<evidence type="ECO:0000256" key="2">
    <source>
        <dbReference type="SAM" id="Phobius"/>
    </source>
</evidence>
<comment type="caution">
    <text evidence="3">The sequence shown here is derived from an EMBL/GenBank/DDBJ whole genome shotgun (WGS) entry which is preliminary data.</text>
</comment>
<evidence type="ECO:0000313" key="3">
    <source>
        <dbReference type="EMBL" id="RVX17704.1"/>
    </source>
</evidence>
<evidence type="ECO:0000313" key="4">
    <source>
        <dbReference type="Proteomes" id="UP000288805"/>
    </source>
</evidence>
<feature type="compositionally biased region" description="Acidic residues" evidence="1">
    <location>
        <begin position="588"/>
        <end position="598"/>
    </location>
</feature>
<dbReference type="EMBL" id="QGNW01000013">
    <property type="protein sequence ID" value="RVX17704.1"/>
    <property type="molecule type" value="Genomic_DNA"/>
</dbReference>
<dbReference type="PANTHER" id="PTHR35505">
    <property type="entry name" value="OS01G0600300 PROTEIN"/>
    <property type="match status" value="1"/>
</dbReference>
<dbReference type="Proteomes" id="UP000288805">
    <property type="component" value="Unassembled WGS sequence"/>
</dbReference>
<name>A0A438K929_VITVI</name>
<dbReference type="AlphaFoldDB" id="A0A438K929"/>
<keyword evidence="2" id="KW-1133">Transmembrane helix</keyword>
<protein>
    <submittedName>
        <fullName evidence="3">Uncharacterized protein</fullName>
    </submittedName>
</protein>
<feature type="region of interest" description="Disordered" evidence="1">
    <location>
        <begin position="571"/>
        <end position="598"/>
    </location>
</feature>
<keyword evidence="2" id="KW-0472">Membrane</keyword>
<evidence type="ECO:0000256" key="1">
    <source>
        <dbReference type="SAM" id="MobiDB-lite"/>
    </source>
</evidence>
<keyword evidence="2" id="KW-0812">Transmembrane</keyword>
<reference evidence="3 4" key="1">
    <citation type="journal article" date="2018" name="PLoS Genet.">
        <title>Population sequencing reveals clonal diversity and ancestral inbreeding in the grapevine cultivar Chardonnay.</title>
        <authorList>
            <person name="Roach M.J."/>
            <person name="Johnson D.L."/>
            <person name="Bohlmann J."/>
            <person name="van Vuuren H.J."/>
            <person name="Jones S.J."/>
            <person name="Pretorius I.S."/>
            <person name="Schmidt S.A."/>
            <person name="Borneman A.R."/>
        </authorList>
    </citation>
    <scope>NUCLEOTIDE SEQUENCE [LARGE SCALE GENOMIC DNA]</scope>
    <source>
        <strain evidence="4">cv. Chardonnay</strain>
        <tissue evidence="3">Leaf</tissue>
    </source>
</reference>
<dbReference type="PANTHER" id="PTHR35505:SF1">
    <property type="entry name" value="SNF2 DOMAIN PROTEIN"/>
    <property type="match status" value="1"/>
</dbReference>
<accession>A0A438K929</accession>
<organism evidence="3 4">
    <name type="scientific">Vitis vinifera</name>
    <name type="common">Grape</name>
    <dbReference type="NCBI Taxonomy" id="29760"/>
    <lineage>
        <taxon>Eukaryota</taxon>
        <taxon>Viridiplantae</taxon>
        <taxon>Streptophyta</taxon>
        <taxon>Embryophyta</taxon>
        <taxon>Tracheophyta</taxon>
        <taxon>Spermatophyta</taxon>
        <taxon>Magnoliopsida</taxon>
        <taxon>eudicotyledons</taxon>
        <taxon>Gunneridae</taxon>
        <taxon>Pentapetalae</taxon>
        <taxon>rosids</taxon>
        <taxon>Vitales</taxon>
        <taxon>Vitaceae</taxon>
        <taxon>Viteae</taxon>
        <taxon>Vitis</taxon>
    </lineage>
</organism>
<feature type="transmembrane region" description="Helical" evidence="2">
    <location>
        <begin position="264"/>
        <end position="286"/>
    </location>
</feature>
<gene>
    <name evidence="3" type="ORF">CK203_003508</name>
</gene>
<sequence>MDTASESYQKMLHESIQRFFAEYEKGVTDFSAFSSIFFRLMQASPDPPLETVWFYSALNFHSSKFTIQDPILVYRELFHLIVTCSALCNSGLKRIALLAPVIYELYRLVSEKRGFWLNSDVEFLVEGIVSYLSICCCKNSDPEVGSVHLGPGFLDVVRVWTVGRLEGNRTFGDDLSVFFPLVSDEVCQGVGVGCGVGYLAGIVMSEAFIMRFCLKFGSGASRAELEKDMRNLAVEMISGFRNCYFFDTLLRMLLEPVLPVTSLLMIKIMLFLYHFLMVSGFSCFIMSRKVHVADPKQLGEILMRVVFPAILSVNGLLLGHDLEFGRVSSYLIPNLKFVSWQSAEDEVLLRKVLYDAVIMEKYTFLNPQIGIQLFGNQLKNIVVTWLFVADNAILYVRENGDQAKAISYINAFSESQLPSQLIKWVATQSGMGEEMGRPKFSTPIAFMKWLLIAEDQGIRVFDHNISRLHAKAMMYKSRVEYELPVCKLDGKTRDNNVFFYTDNEGSGEEKIDGDQEMIDSLNAAMLAAACTVNLTTDGRRKRKGIIDEGKTQFKFGKYHLLENSFGDNHLPFGDDGGLSSGSEVENPVSDEDMEIMEQ</sequence>
<proteinExistence type="predicted"/>